<dbReference type="AlphaFoldDB" id="A0AB38Y1I7"/>
<dbReference type="RefSeq" id="WP_148848397.1">
    <property type="nucleotide sequence ID" value="NZ_BLBI01000060.1"/>
</dbReference>
<sequence length="395" mass="45790">MRSHFKLWPVGQGLFYSGSINYNEVEVFNFVYDCGGGTKRTVEKLVESYVSTYNLRKKSLDMLVISHFDDDHVKGIPKLLSEVSKVNKIFIPYAGGIENYLLFLALVYGSGSNIYGKVNEIILVNESESDNKGEQNNDFYELQTLEEDLGDFKLPGIRISLLKNRNLVFKNIWKFKFYNTYLDSNTYSSNIQNELKNLWRSEGYNGLEDLLQNLAKPLKNNVSKTVRNAILAIYRKYCLKSDKNSKINQSSLCLYHSPIKNSNKRRYYSMVNSHQCYCIYCYPDYPCMNIEQGTMLTGDISLQDDGKGGRYDHFKKYFKNEVKDVFYFLIPHHGSENNWTKKILKDFSTSHYFLNSAGVLNSHGHPSDRVILDIIKSGRKILYCNENLTVNYEIY</sequence>
<dbReference type="PANTHER" id="PTHR30619">
    <property type="entry name" value="DNA INTERNALIZATION/COMPETENCE PROTEIN COMEC/REC2"/>
    <property type="match status" value="1"/>
</dbReference>
<accession>A0AB38Y1I7</accession>
<dbReference type="Proteomes" id="UP001237475">
    <property type="component" value="Chromosome"/>
</dbReference>
<organism evidence="1 2">
    <name type="scientific">Streptococcus dysgalactiae subsp. equisimilis</name>
    <name type="common">Streptococcus equisimilis</name>
    <dbReference type="NCBI Taxonomy" id="119602"/>
    <lineage>
        <taxon>Bacteria</taxon>
        <taxon>Bacillati</taxon>
        <taxon>Bacillota</taxon>
        <taxon>Bacilli</taxon>
        <taxon>Lactobacillales</taxon>
        <taxon>Streptococcaceae</taxon>
        <taxon>Streptococcus</taxon>
    </lineage>
</organism>
<protein>
    <submittedName>
        <fullName evidence="1">MBL fold metallo-hydrolase</fullName>
    </submittedName>
</protein>
<reference evidence="1" key="1">
    <citation type="submission" date="2023-04" db="EMBL/GenBank/DDBJ databases">
        <title>Complete genomes of S. dygalactiae subsp equisimilis isolates causing bacteremia in cancer patients.</title>
        <authorList>
            <person name="Anand S."/>
            <person name="Arias J."/>
            <person name="Delafuente J."/>
            <person name="Elgamal H."/>
            <person name="Prevost T."/>
            <person name="Liu X."/>
            <person name="Kalia A."/>
        </authorList>
    </citation>
    <scope>NUCLEOTIDE SEQUENCE</scope>
    <source>
        <strain evidence="1">UT_120444</strain>
    </source>
</reference>
<dbReference type="InterPro" id="IPR036866">
    <property type="entry name" value="RibonucZ/Hydroxyglut_hydro"/>
</dbReference>
<dbReference type="Gene3D" id="3.60.15.10">
    <property type="entry name" value="Ribonuclease Z/Hydroxyacylglutathione hydrolase-like"/>
    <property type="match status" value="1"/>
</dbReference>
<dbReference type="EMBL" id="CP125360">
    <property type="protein sequence ID" value="WHM79420.1"/>
    <property type="molecule type" value="Genomic_DNA"/>
</dbReference>
<dbReference type="SUPFAM" id="SSF56281">
    <property type="entry name" value="Metallo-hydrolase/oxidoreductase"/>
    <property type="match status" value="1"/>
</dbReference>
<dbReference type="PANTHER" id="PTHR30619:SF1">
    <property type="entry name" value="RECOMBINATION PROTEIN 2"/>
    <property type="match status" value="1"/>
</dbReference>
<dbReference type="InterPro" id="IPR052159">
    <property type="entry name" value="Competence_DNA_uptake"/>
</dbReference>
<evidence type="ECO:0000313" key="2">
    <source>
        <dbReference type="Proteomes" id="UP001237475"/>
    </source>
</evidence>
<evidence type="ECO:0000313" key="1">
    <source>
        <dbReference type="EMBL" id="WHM79420.1"/>
    </source>
</evidence>
<name>A0AB38Y1I7_STREQ</name>
<proteinExistence type="predicted"/>
<gene>
    <name evidence="1" type="ORF">OPT59_01530</name>
</gene>